<dbReference type="PANTHER" id="PTHR41291:SF1">
    <property type="entry name" value="DNA ALKYLATION REPAIR PROTEIN"/>
    <property type="match status" value="1"/>
</dbReference>
<accession>A0A7W6NK64</accession>
<gene>
    <name evidence="1" type="ORF">GGR23_001740</name>
</gene>
<dbReference type="InterPro" id="IPR016024">
    <property type="entry name" value="ARM-type_fold"/>
</dbReference>
<protein>
    <submittedName>
        <fullName evidence="1">3-methyladenine DNA glycosylase AlkD</fullName>
    </submittedName>
</protein>
<reference evidence="1 2" key="1">
    <citation type="submission" date="2020-08" db="EMBL/GenBank/DDBJ databases">
        <title>Genomic Encyclopedia of Type Strains, Phase IV (KMG-IV): sequencing the most valuable type-strain genomes for metagenomic binning, comparative biology and taxonomic classification.</title>
        <authorList>
            <person name="Goeker M."/>
        </authorList>
    </citation>
    <scope>NUCLEOTIDE SEQUENCE [LARGE SCALE GENOMIC DNA]</scope>
    <source>
        <strain evidence="1 2">DSM 29853</strain>
    </source>
</reference>
<proteinExistence type="predicted"/>
<dbReference type="RefSeq" id="WP_183365819.1">
    <property type="nucleotide sequence ID" value="NZ_JACIEZ010000003.1"/>
</dbReference>
<dbReference type="SUPFAM" id="SSF48371">
    <property type="entry name" value="ARM repeat"/>
    <property type="match status" value="1"/>
</dbReference>
<dbReference type="EMBL" id="JACIEZ010000003">
    <property type="protein sequence ID" value="MBB4064553.1"/>
    <property type="molecule type" value="Genomic_DNA"/>
</dbReference>
<dbReference type="AlphaFoldDB" id="A0A7W6NK64"/>
<dbReference type="Gene3D" id="1.25.10.90">
    <property type="match status" value="1"/>
</dbReference>
<dbReference type="PANTHER" id="PTHR41291">
    <property type="entry name" value="DNA ALKYLATION REPAIR PROTEIN"/>
    <property type="match status" value="1"/>
</dbReference>
<comment type="caution">
    <text evidence="1">The sequence shown here is derived from an EMBL/GenBank/DDBJ whole genome shotgun (WGS) entry which is preliminary data.</text>
</comment>
<evidence type="ECO:0000313" key="1">
    <source>
        <dbReference type="EMBL" id="MBB4064553.1"/>
    </source>
</evidence>
<dbReference type="InterPro" id="IPR014825">
    <property type="entry name" value="DNA_alkylation"/>
</dbReference>
<dbReference type="CDD" id="cd06561">
    <property type="entry name" value="AlkD_like"/>
    <property type="match status" value="1"/>
</dbReference>
<sequence length="231" mass="25494">MTLSPSSTAAEVIAHLKSLRNEENVAGMARFGIVTDHALGISNTDLRAIARIIRRNHERALALWDSGIREARLLASYTEEPKKITADQARACAATFNSWEMVDSWSDTFADAGLGPELIPEFIADDREFVRRTGFVMIAWSAVHLKKLPDETFLAFLPVIEAHATDPRNFVKKAVNWALRQIGKRSPGCHGPALALAERLAASEDRTARWIGKDAARELKGRIALRKVGLG</sequence>
<keyword evidence="2" id="KW-1185">Reference proteome</keyword>
<dbReference type="Pfam" id="PF08713">
    <property type="entry name" value="DNA_alkylation"/>
    <property type="match status" value="1"/>
</dbReference>
<organism evidence="1 2">
    <name type="scientific">Gellertiella hungarica</name>
    <dbReference type="NCBI Taxonomy" id="1572859"/>
    <lineage>
        <taxon>Bacteria</taxon>
        <taxon>Pseudomonadati</taxon>
        <taxon>Pseudomonadota</taxon>
        <taxon>Alphaproteobacteria</taxon>
        <taxon>Hyphomicrobiales</taxon>
        <taxon>Rhizobiaceae</taxon>
        <taxon>Gellertiella</taxon>
    </lineage>
</organism>
<dbReference type="Proteomes" id="UP000528286">
    <property type="component" value="Unassembled WGS sequence"/>
</dbReference>
<evidence type="ECO:0000313" key="2">
    <source>
        <dbReference type="Proteomes" id="UP000528286"/>
    </source>
</evidence>
<name>A0A7W6NK64_9HYPH</name>